<dbReference type="InterPro" id="IPR009744">
    <property type="entry name" value="VirC1"/>
</dbReference>
<name>A0A4S8Q883_9HYPH</name>
<dbReference type="InterPro" id="IPR050678">
    <property type="entry name" value="DNA_Partitioning_ATPase"/>
</dbReference>
<comment type="caution">
    <text evidence="2">The sequence shown here is derived from an EMBL/GenBank/DDBJ whole genome shotgun (WGS) entry which is preliminary data.</text>
</comment>
<dbReference type="CDD" id="cd02042">
    <property type="entry name" value="ParAB_family"/>
    <property type="match status" value="1"/>
</dbReference>
<dbReference type="RefSeq" id="WP_136537912.1">
    <property type="nucleotide sequence ID" value="NZ_STGU01000001.1"/>
</dbReference>
<evidence type="ECO:0000256" key="1">
    <source>
        <dbReference type="SAM" id="MobiDB-lite"/>
    </source>
</evidence>
<dbReference type="Pfam" id="PF07015">
    <property type="entry name" value="VirC1"/>
    <property type="match status" value="1"/>
</dbReference>
<dbReference type="PANTHER" id="PTHR13696:SF96">
    <property type="entry name" value="COBQ_COBB_MIND_PARA NUCLEOTIDE BINDING DOMAIN-CONTAINING PROTEIN"/>
    <property type="match status" value="1"/>
</dbReference>
<dbReference type="EMBL" id="STGU01000001">
    <property type="protein sequence ID" value="THV38915.1"/>
    <property type="molecule type" value="Genomic_DNA"/>
</dbReference>
<dbReference type="PIRSF" id="PIRSF009320">
    <property type="entry name" value="Nuc_binding_HP_1000"/>
    <property type="match status" value="1"/>
</dbReference>
<dbReference type="SUPFAM" id="SSF52540">
    <property type="entry name" value="P-loop containing nucleoside triphosphate hydrolases"/>
    <property type="match status" value="1"/>
</dbReference>
<feature type="region of interest" description="Disordered" evidence="1">
    <location>
        <begin position="222"/>
        <end position="241"/>
    </location>
</feature>
<reference evidence="2 3" key="1">
    <citation type="submission" date="2019-04" db="EMBL/GenBank/DDBJ databases">
        <title>genome sequence of strain W3.</title>
        <authorList>
            <person name="Gao J."/>
            <person name="Sun J."/>
        </authorList>
    </citation>
    <scope>NUCLEOTIDE SEQUENCE [LARGE SCALE GENOMIC DNA]</scope>
    <source>
        <strain evidence="2 3">W3</strain>
    </source>
</reference>
<organism evidence="2 3">
    <name type="scientific">Rhizobium rosettiformans W3</name>
    <dbReference type="NCBI Taxonomy" id="538378"/>
    <lineage>
        <taxon>Bacteria</taxon>
        <taxon>Pseudomonadati</taxon>
        <taxon>Pseudomonadota</taxon>
        <taxon>Alphaproteobacteria</taxon>
        <taxon>Hyphomicrobiales</taxon>
        <taxon>Rhizobiaceae</taxon>
        <taxon>Rhizobium/Agrobacterium group</taxon>
        <taxon>Rhizobium</taxon>
    </lineage>
</organism>
<protein>
    <submittedName>
        <fullName evidence="2">ParA family protein</fullName>
    </submittedName>
</protein>
<sequence>MAVITFANTKGGAGKTTAALLLTTELLHRNYRVCVIDADPQRWFSKWYESAALMPRLSVETYVSAPTLQRIVHERRSQWDFVIVDLPGIQSPLLASAVGLSDHVLIPIQGSSMDAQGGAQVLDLLRYLDRKAGIRIPHSVVLSRVNPAITTRSMQAVQRLLHEQQISVLDTPIAERAAFREMFDLNRPLRKLESAQTGSGEKAIANAQAFVNDVMSVVTPGAAQPPAYSATRGAPVLETAA</sequence>
<proteinExistence type="predicted"/>
<dbReference type="Gene3D" id="3.40.50.300">
    <property type="entry name" value="P-loop containing nucleotide triphosphate hydrolases"/>
    <property type="match status" value="1"/>
</dbReference>
<dbReference type="Proteomes" id="UP000307378">
    <property type="component" value="Unassembled WGS sequence"/>
</dbReference>
<evidence type="ECO:0000313" key="3">
    <source>
        <dbReference type="Proteomes" id="UP000307378"/>
    </source>
</evidence>
<dbReference type="AlphaFoldDB" id="A0A4S8Q883"/>
<dbReference type="PANTHER" id="PTHR13696">
    <property type="entry name" value="P-LOOP CONTAINING NUCLEOSIDE TRIPHOSPHATE HYDROLASE"/>
    <property type="match status" value="1"/>
</dbReference>
<accession>A0A4S8Q883</accession>
<dbReference type="InterPro" id="IPR027417">
    <property type="entry name" value="P-loop_NTPase"/>
</dbReference>
<gene>
    <name evidence="2" type="ORF">FAA86_00655</name>
</gene>
<evidence type="ECO:0000313" key="2">
    <source>
        <dbReference type="EMBL" id="THV38915.1"/>
    </source>
</evidence>